<name>A0A1R1SLP9_9ACTN</name>
<evidence type="ECO:0000256" key="4">
    <source>
        <dbReference type="ARBA" id="ARBA00022691"/>
    </source>
</evidence>
<dbReference type="EC" id="2.1.1.37" evidence="1"/>
<comment type="caution">
    <text evidence="6">Lacks conserved residue(s) required for the propagation of feature annotation.</text>
</comment>
<evidence type="ECO:0000256" key="3">
    <source>
        <dbReference type="ARBA" id="ARBA00022679"/>
    </source>
</evidence>
<comment type="caution">
    <text evidence="7">The sequence shown here is derived from an EMBL/GenBank/DDBJ whole genome shotgun (WGS) entry which is preliminary data.</text>
</comment>
<dbReference type="GO" id="GO:0003886">
    <property type="term" value="F:DNA (cytosine-5-)-methyltransferase activity"/>
    <property type="evidence" value="ECO:0007669"/>
    <property type="project" value="UniProtKB-EC"/>
</dbReference>
<dbReference type="GO" id="GO:0009307">
    <property type="term" value="P:DNA restriction-modification system"/>
    <property type="evidence" value="ECO:0007669"/>
    <property type="project" value="UniProtKB-KW"/>
</dbReference>
<evidence type="ECO:0000256" key="5">
    <source>
        <dbReference type="ARBA" id="ARBA00022747"/>
    </source>
</evidence>
<dbReference type="InterPro" id="IPR029063">
    <property type="entry name" value="SAM-dependent_MTases_sf"/>
</dbReference>
<dbReference type="PANTHER" id="PTHR10629:SF52">
    <property type="entry name" value="DNA (CYTOSINE-5)-METHYLTRANSFERASE 1"/>
    <property type="match status" value="1"/>
</dbReference>
<dbReference type="EMBL" id="ASQP01000178">
    <property type="protein sequence ID" value="OMI39173.1"/>
    <property type="molecule type" value="Genomic_DNA"/>
</dbReference>
<comment type="similarity">
    <text evidence="6">Belongs to the class I-like SAM-binding methyltransferase superfamily. C5-methyltransferase family.</text>
</comment>
<gene>
    <name evidence="7" type="ORF">SPAR_12185</name>
</gene>
<keyword evidence="2 6" id="KW-0489">Methyltransferase</keyword>
<dbReference type="InterPro" id="IPR050390">
    <property type="entry name" value="C5-Methyltransferase"/>
</dbReference>
<dbReference type="PANTHER" id="PTHR10629">
    <property type="entry name" value="CYTOSINE-SPECIFIC METHYLTRANSFERASE"/>
    <property type="match status" value="1"/>
</dbReference>
<accession>A0A1R1SLP9</accession>
<dbReference type="SUPFAM" id="SSF53335">
    <property type="entry name" value="S-adenosyl-L-methionine-dependent methyltransferases"/>
    <property type="match status" value="1"/>
</dbReference>
<dbReference type="InterPro" id="IPR001525">
    <property type="entry name" value="C5_MeTfrase"/>
</dbReference>
<evidence type="ECO:0000313" key="8">
    <source>
        <dbReference type="Proteomes" id="UP000186168"/>
    </source>
</evidence>
<dbReference type="Gene3D" id="3.90.120.10">
    <property type="entry name" value="DNA Methylase, subunit A, domain 2"/>
    <property type="match status" value="1"/>
</dbReference>
<dbReference type="AlphaFoldDB" id="A0A1R1SLP9"/>
<reference evidence="7 8" key="1">
    <citation type="submission" date="2013-05" db="EMBL/GenBank/DDBJ databases">
        <title>Genome sequence of Streptomyces sparsogenes DSM 40356.</title>
        <authorList>
            <person name="Coyne S."/>
            <person name="Seebeck F.P."/>
        </authorList>
    </citation>
    <scope>NUCLEOTIDE SEQUENCE [LARGE SCALE GENOMIC DNA]</scope>
    <source>
        <strain evidence="7 8">DSM 40356</strain>
    </source>
</reference>
<dbReference type="GO" id="GO:0032259">
    <property type="term" value="P:methylation"/>
    <property type="evidence" value="ECO:0007669"/>
    <property type="project" value="UniProtKB-KW"/>
</dbReference>
<dbReference type="Pfam" id="PF00145">
    <property type="entry name" value="DNA_methylase"/>
    <property type="match status" value="1"/>
</dbReference>
<evidence type="ECO:0000256" key="2">
    <source>
        <dbReference type="ARBA" id="ARBA00022603"/>
    </source>
</evidence>
<protein>
    <recommendedName>
        <fullName evidence="1">DNA (cytosine-5-)-methyltransferase</fullName>
        <ecNumber evidence="1">2.1.1.37</ecNumber>
    </recommendedName>
</protein>
<evidence type="ECO:0000313" key="7">
    <source>
        <dbReference type="EMBL" id="OMI39173.1"/>
    </source>
</evidence>
<dbReference type="Gene3D" id="3.40.50.150">
    <property type="entry name" value="Vaccinia Virus protein VP39"/>
    <property type="match status" value="1"/>
</dbReference>
<dbReference type="PRINTS" id="PR00105">
    <property type="entry name" value="C5METTRFRASE"/>
</dbReference>
<keyword evidence="4 6" id="KW-0949">S-adenosyl-L-methionine</keyword>
<dbReference type="STRING" id="67365.GCA_001704635_06583"/>
<dbReference type="GO" id="GO:0044027">
    <property type="term" value="P:negative regulation of gene expression via chromosomal CpG island methylation"/>
    <property type="evidence" value="ECO:0007669"/>
    <property type="project" value="TreeGrafter"/>
</dbReference>
<sequence length="296" mass="32298">MLIETDENSCKTLKLNRPSWEVLRADVIDFDPEEHPSVYDVDLLAGGLPRVKSAATVQRRESDTERKLLEAAVWLTHSVQPRAVLLENVPDLVTSDKFESIRSWIVDNLADVGYEVEWRVLDAADFGVPQHRRQGFLVAMRDPEFSRFEWPVHSTEPPPTVGELLEASMARDGWPGASAWARGASEPAPAIVGGSAFRGGADLGPTGSKRAWARLGVNGNSIGDGVPGPDFPVDAMPKLNVRQVAMLQSFPDEWRFFGRKTSVYRQVGHASPPPVAEAVGHCIARALGVKTQAGSS</sequence>
<keyword evidence="3 6" id="KW-0808">Transferase</keyword>
<keyword evidence="5" id="KW-0680">Restriction system</keyword>
<proteinExistence type="inferred from homology"/>
<dbReference type="GO" id="GO:0003677">
    <property type="term" value="F:DNA binding"/>
    <property type="evidence" value="ECO:0007669"/>
    <property type="project" value="TreeGrafter"/>
</dbReference>
<keyword evidence="8" id="KW-1185">Reference proteome</keyword>
<dbReference type="PROSITE" id="PS51679">
    <property type="entry name" value="SAM_MT_C5"/>
    <property type="match status" value="1"/>
</dbReference>
<evidence type="ECO:0000256" key="1">
    <source>
        <dbReference type="ARBA" id="ARBA00011975"/>
    </source>
</evidence>
<evidence type="ECO:0000256" key="6">
    <source>
        <dbReference type="PROSITE-ProRule" id="PRU01016"/>
    </source>
</evidence>
<dbReference type="Proteomes" id="UP000186168">
    <property type="component" value="Unassembled WGS sequence"/>
</dbReference>
<organism evidence="7 8">
    <name type="scientific">Streptomyces sparsogenes DSM 40356</name>
    <dbReference type="NCBI Taxonomy" id="1331668"/>
    <lineage>
        <taxon>Bacteria</taxon>
        <taxon>Bacillati</taxon>
        <taxon>Actinomycetota</taxon>
        <taxon>Actinomycetes</taxon>
        <taxon>Kitasatosporales</taxon>
        <taxon>Streptomycetaceae</taxon>
        <taxon>Streptomyces</taxon>
    </lineage>
</organism>